<dbReference type="EMBL" id="BAABDJ010000007">
    <property type="protein sequence ID" value="GAA4002528.1"/>
    <property type="molecule type" value="Genomic_DNA"/>
</dbReference>
<reference evidence="4" key="1">
    <citation type="journal article" date="2019" name="Int. J. Syst. Evol. Microbiol.">
        <title>The Global Catalogue of Microorganisms (GCM) 10K type strain sequencing project: providing services to taxonomists for standard genome sequencing and annotation.</title>
        <authorList>
            <consortium name="The Broad Institute Genomics Platform"/>
            <consortium name="The Broad Institute Genome Sequencing Center for Infectious Disease"/>
            <person name="Wu L."/>
            <person name="Ma J."/>
        </authorList>
    </citation>
    <scope>NUCLEOTIDE SEQUENCE [LARGE SCALE GENOMIC DNA]</scope>
    <source>
        <strain evidence="4">JCM 17224</strain>
    </source>
</reference>
<evidence type="ECO:0000256" key="1">
    <source>
        <dbReference type="SAM" id="MobiDB-lite"/>
    </source>
</evidence>
<feature type="region of interest" description="Disordered" evidence="1">
    <location>
        <begin position="249"/>
        <end position="280"/>
    </location>
</feature>
<evidence type="ECO:0000313" key="4">
    <source>
        <dbReference type="Proteomes" id="UP001500567"/>
    </source>
</evidence>
<organism evidence="3 4">
    <name type="scientific">Hymenobacter fastidiosus</name>
    <dbReference type="NCBI Taxonomy" id="486264"/>
    <lineage>
        <taxon>Bacteria</taxon>
        <taxon>Pseudomonadati</taxon>
        <taxon>Bacteroidota</taxon>
        <taxon>Cytophagia</taxon>
        <taxon>Cytophagales</taxon>
        <taxon>Hymenobacteraceae</taxon>
        <taxon>Hymenobacter</taxon>
    </lineage>
</organism>
<feature type="compositionally biased region" description="Basic and acidic residues" evidence="1">
    <location>
        <begin position="250"/>
        <end position="261"/>
    </location>
</feature>
<feature type="transmembrane region" description="Helical" evidence="2">
    <location>
        <begin position="222"/>
        <end position="241"/>
    </location>
</feature>
<keyword evidence="2" id="KW-0472">Membrane</keyword>
<gene>
    <name evidence="3" type="ORF">GCM10022408_12440</name>
</gene>
<keyword evidence="2" id="KW-0812">Transmembrane</keyword>
<evidence type="ECO:0000313" key="3">
    <source>
        <dbReference type="EMBL" id="GAA4002528.1"/>
    </source>
</evidence>
<comment type="caution">
    <text evidence="3">The sequence shown here is derived from an EMBL/GenBank/DDBJ whole genome shotgun (WGS) entry which is preliminary data.</text>
</comment>
<accession>A0ABP7RUR6</accession>
<evidence type="ECO:0000256" key="2">
    <source>
        <dbReference type="SAM" id="Phobius"/>
    </source>
</evidence>
<name>A0ABP7RUR6_9BACT</name>
<feature type="region of interest" description="Disordered" evidence="1">
    <location>
        <begin position="302"/>
        <end position="405"/>
    </location>
</feature>
<keyword evidence="2" id="KW-1133">Transmembrane helix</keyword>
<dbReference type="Proteomes" id="UP001500567">
    <property type="component" value="Unassembled WGS sequence"/>
</dbReference>
<keyword evidence="4" id="KW-1185">Reference proteome</keyword>
<proteinExistence type="predicted"/>
<sequence length="536" mass="57805">MTIETNNKNQRPYSFPAAMTLPRRVLALLIGLLLTTASYAQTPLGQPTLDEQKTQIWCATMKFVYGDTGRPNLQSTLRCGGTLKELANSIKADSQKVYSMLYQPLEGRGTMYNGLGSDKARLQKLATEIITKLKASPARRKDNARMQGVQNLEAQLKGYVENGTPPTDVASSLTDDQTDLVDTTATDETMAADAGAGLGGEQDQANGVAPRPAAGESLMSKFFAPLALILSLLSLFLYVMLRRSISDLGSRADRHRSELESVKASAGGAMPARPVSAAKGMTPELQREIEKLVQQRVAEELGKRPAGNQQLQNQNQGKQQNQPRNQGNQPQGNQPQGNQQRQAPPVAAPAPQTQPQNVAKPAPTLPPATPVAAPESFQETAVTPPILPVGSPASAPRDEFDSLIPPVQLPATDWSAATAPLPPVAAPAAPMPTRYYAKVPVNGSFSDYDLQDQPQHDSIYEITPDPRVPERATFRVTSNSAVHAYAIQSAQYSLREACLYQQPNGPVTRIVTEKDGTLVKSGGAWQIEQKAAIRFE</sequence>
<feature type="compositionally biased region" description="Low complexity" evidence="1">
    <location>
        <begin position="307"/>
        <end position="362"/>
    </location>
</feature>
<protein>
    <submittedName>
        <fullName evidence="3">Uncharacterized protein</fullName>
    </submittedName>
</protein>